<dbReference type="CDD" id="cd00130">
    <property type="entry name" value="PAS"/>
    <property type="match status" value="5"/>
</dbReference>
<evidence type="ECO:0000256" key="2">
    <source>
        <dbReference type="SAM" id="Phobius"/>
    </source>
</evidence>
<accession>A0ABT8L4M3</accession>
<feature type="domain" description="PAS" evidence="3">
    <location>
        <begin position="748"/>
        <end position="774"/>
    </location>
</feature>
<proteinExistence type="predicted"/>
<feature type="domain" description="PAS" evidence="3">
    <location>
        <begin position="478"/>
        <end position="549"/>
    </location>
</feature>
<evidence type="ECO:0000256" key="1">
    <source>
        <dbReference type="SAM" id="Coils"/>
    </source>
</evidence>
<dbReference type="Gene3D" id="3.30.450.40">
    <property type="match status" value="1"/>
</dbReference>
<dbReference type="InterPro" id="IPR013655">
    <property type="entry name" value="PAS_fold_3"/>
</dbReference>
<dbReference type="InterPro" id="IPR052155">
    <property type="entry name" value="Biofilm_reg_signaling"/>
</dbReference>
<dbReference type="InterPro" id="IPR035965">
    <property type="entry name" value="PAS-like_dom_sf"/>
</dbReference>
<dbReference type="InterPro" id="IPR001610">
    <property type="entry name" value="PAC"/>
</dbReference>
<dbReference type="Pfam" id="PF13426">
    <property type="entry name" value="PAS_9"/>
    <property type="match status" value="4"/>
</dbReference>
<keyword evidence="2" id="KW-0472">Membrane</keyword>
<dbReference type="SMART" id="SM00091">
    <property type="entry name" value="PAS"/>
    <property type="match status" value="5"/>
</dbReference>
<dbReference type="Pfam" id="PF13185">
    <property type="entry name" value="GAF_2"/>
    <property type="match status" value="1"/>
</dbReference>
<dbReference type="NCBIfam" id="TIGR00229">
    <property type="entry name" value="sensory_box"/>
    <property type="match status" value="4"/>
</dbReference>
<dbReference type="InterPro" id="IPR000700">
    <property type="entry name" value="PAS-assoc_C"/>
</dbReference>
<feature type="domain" description="PAC" evidence="4">
    <location>
        <begin position="550"/>
        <end position="604"/>
    </location>
</feature>
<dbReference type="Proteomes" id="UP001172083">
    <property type="component" value="Unassembled WGS sequence"/>
</dbReference>
<dbReference type="PANTHER" id="PTHR44757:SF2">
    <property type="entry name" value="BIOFILM ARCHITECTURE MAINTENANCE PROTEIN MBAA"/>
    <property type="match status" value="1"/>
</dbReference>
<dbReference type="InterPro" id="IPR029016">
    <property type="entry name" value="GAF-like_dom_sf"/>
</dbReference>
<organism evidence="5 6">
    <name type="scientific">Agaribacillus aureus</name>
    <dbReference type="NCBI Taxonomy" id="3051825"/>
    <lineage>
        <taxon>Bacteria</taxon>
        <taxon>Pseudomonadati</taxon>
        <taxon>Bacteroidota</taxon>
        <taxon>Cytophagia</taxon>
        <taxon>Cytophagales</taxon>
        <taxon>Splendidivirgaceae</taxon>
        <taxon>Agaribacillus</taxon>
    </lineage>
</organism>
<keyword evidence="6" id="KW-1185">Reference proteome</keyword>
<feature type="domain" description="PAS" evidence="3">
    <location>
        <begin position="357"/>
        <end position="404"/>
    </location>
</feature>
<evidence type="ECO:0000259" key="3">
    <source>
        <dbReference type="PROSITE" id="PS50112"/>
    </source>
</evidence>
<keyword evidence="2" id="KW-0812">Transmembrane</keyword>
<dbReference type="PROSITE" id="PS50113">
    <property type="entry name" value="PAC"/>
    <property type="match status" value="4"/>
</dbReference>
<keyword evidence="2" id="KW-1133">Transmembrane helix</keyword>
<sequence length="967" mass="110566">MKRIRKIEDNLLVLLLASAIISLLVAVIVPLVVKVGMAYVISAIAFLDAVIFGILFGAIRRRFQLILDAMRALEEKNLDNARFARKKGLQGRIIEKLVLIDHKNDEAAELIAKIGEGKEIGEFQHLQQRDNVRMALVEMRDKINSYNDQESTRKWIAEGVARFSEILRQHHEQESEMGFEVISNLVRYVDCNQGGFFIINEEEENGSYLELLASYAYDGRKFQEKKVYAGQGLLGQSMLEKQTVYMTRIPDNYVNITSGLGEATPRNLIIVPLLFNEEFCGAIELASFNILKDYQVEFLEKVAENIAAYVVSVKTNANTQNLLQQSQLLTEELRSREEEMKQNLEELTAAQEEMERKQTELDGIFSAINATMGMAEFDMNGKILAVNESLLHIYGRTQKEVVGQYQDVLLDGQTQYDEICNNLKEDKSNSMDLRIHTKSGDEVWINTSFTAIKDKENRVGKVLMLAQDITTRKQVEKDFEQLSLVADNTDNSVLVTDGRGHIEFANAGFSRLTGYELNEVIGKKPGSFLQGPDTDPETAKRISSRLREAEPIYEEILNYKKDGASYWVSLMINPIFDEEHKVEKFISIQADITETKIKSLDYAYQLEAISRSNAVIEFNKDGIVEAVNENFLNILGYKKEEIIGQHHAIFVDEKTKLSKAYEEHWKKLKNGEHLEGEFKRINKNGQEIWLKGIYNPVFDIQNKLSKIIKFAVDITREKELQIAAQEQGFLLKNQLDTINKTLASIEFDMDGVVRDANEIFLSVTGYEKKELVGKPYTQLIPQSELDKPQTQIMWHNLREGQFFTGEFKKVDKSGKELWLLGTYNPILDQHGKLQMIVMFAQFITKEKEKQLDLRGTVNALKQSLPVMELNSDGTFKNANELFFSYFGYKRLELRNAKFDLFLNGDAGGHKIKAVFKKLEGEECVQENLKLVGKKGSYGRFKTTFYPIKNLENKLCKIVVILVEEKEH</sequence>
<feature type="domain" description="PAS" evidence="3">
    <location>
        <begin position="598"/>
        <end position="645"/>
    </location>
</feature>
<evidence type="ECO:0000313" key="5">
    <source>
        <dbReference type="EMBL" id="MDN5212712.1"/>
    </source>
</evidence>
<name>A0ABT8L4M3_9BACT</name>
<protein>
    <submittedName>
        <fullName evidence="5">PAS domain S-box protein</fullName>
    </submittedName>
</protein>
<feature type="transmembrane region" description="Helical" evidence="2">
    <location>
        <begin position="39"/>
        <end position="59"/>
    </location>
</feature>
<reference evidence="5" key="1">
    <citation type="submission" date="2023-06" db="EMBL/GenBank/DDBJ databases">
        <title>Genomic of Agaribacillus aureum.</title>
        <authorList>
            <person name="Wang G."/>
        </authorList>
    </citation>
    <scope>NUCLEOTIDE SEQUENCE</scope>
    <source>
        <strain evidence="5">BMA12</strain>
    </source>
</reference>
<dbReference type="Pfam" id="PF08447">
    <property type="entry name" value="PAS_3"/>
    <property type="match status" value="1"/>
</dbReference>
<feature type="transmembrane region" description="Helical" evidence="2">
    <location>
        <begin position="12"/>
        <end position="33"/>
    </location>
</feature>
<feature type="domain" description="PAC" evidence="4">
    <location>
        <begin position="674"/>
        <end position="726"/>
    </location>
</feature>
<keyword evidence="1" id="KW-0175">Coiled coil</keyword>
<feature type="domain" description="PAC" evidence="4">
    <location>
        <begin position="803"/>
        <end position="855"/>
    </location>
</feature>
<dbReference type="SMART" id="SM00086">
    <property type="entry name" value="PAC"/>
    <property type="match status" value="4"/>
</dbReference>
<dbReference type="SUPFAM" id="SSF55781">
    <property type="entry name" value="GAF domain-like"/>
    <property type="match status" value="1"/>
</dbReference>
<dbReference type="PROSITE" id="PS50112">
    <property type="entry name" value="PAS"/>
    <property type="match status" value="4"/>
</dbReference>
<comment type="caution">
    <text evidence="5">The sequence shown here is derived from an EMBL/GenBank/DDBJ whole genome shotgun (WGS) entry which is preliminary data.</text>
</comment>
<gene>
    <name evidence="5" type="ORF">QQ020_11670</name>
</gene>
<dbReference type="PANTHER" id="PTHR44757">
    <property type="entry name" value="DIGUANYLATE CYCLASE DGCP"/>
    <property type="match status" value="1"/>
</dbReference>
<feature type="coiled-coil region" evidence="1">
    <location>
        <begin position="323"/>
        <end position="360"/>
    </location>
</feature>
<evidence type="ECO:0000259" key="4">
    <source>
        <dbReference type="PROSITE" id="PS50113"/>
    </source>
</evidence>
<dbReference type="RefSeq" id="WP_346758029.1">
    <property type="nucleotide sequence ID" value="NZ_JAUJEB010000001.1"/>
</dbReference>
<feature type="domain" description="PAC" evidence="4">
    <location>
        <begin position="429"/>
        <end position="481"/>
    </location>
</feature>
<evidence type="ECO:0000313" key="6">
    <source>
        <dbReference type="Proteomes" id="UP001172083"/>
    </source>
</evidence>
<dbReference type="InterPro" id="IPR000014">
    <property type="entry name" value="PAS"/>
</dbReference>
<dbReference type="SUPFAM" id="SSF55785">
    <property type="entry name" value="PYP-like sensor domain (PAS domain)"/>
    <property type="match status" value="5"/>
</dbReference>
<dbReference type="InterPro" id="IPR003018">
    <property type="entry name" value="GAF"/>
</dbReference>
<dbReference type="EMBL" id="JAUJEB010000001">
    <property type="protein sequence ID" value="MDN5212712.1"/>
    <property type="molecule type" value="Genomic_DNA"/>
</dbReference>
<dbReference type="Gene3D" id="3.30.450.20">
    <property type="entry name" value="PAS domain"/>
    <property type="match status" value="5"/>
</dbReference>